<evidence type="ECO:0000313" key="1">
    <source>
        <dbReference type="EMBL" id="EUA68352.1"/>
    </source>
</evidence>
<proteinExistence type="predicted"/>
<accession>X8DIA7</accession>
<name>X8DIA7_MYCXE</name>
<dbReference type="EMBL" id="JAOB01000016">
    <property type="protein sequence ID" value="EUA68352.1"/>
    <property type="molecule type" value="Genomic_DNA"/>
</dbReference>
<sequence>MRLAKPRSRWSHHRGGRQNDLALRLFGVRTNNYCEISGWCRRS</sequence>
<organism evidence="1">
    <name type="scientific">Mycobacterium xenopi 4042</name>
    <dbReference type="NCBI Taxonomy" id="1299334"/>
    <lineage>
        <taxon>Bacteria</taxon>
        <taxon>Bacillati</taxon>
        <taxon>Actinomycetota</taxon>
        <taxon>Actinomycetes</taxon>
        <taxon>Mycobacteriales</taxon>
        <taxon>Mycobacteriaceae</taxon>
        <taxon>Mycobacterium</taxon>
    </lineage>
</organism>
<comment type="caution">
    <text evidence="1">The sequence shown here is derived from an EMBL/GenBank/DDBJ whole genome shotgun (WGS) entry which is preliminary data.</text>
</comment>
<reference evidence="1" key="1">
    <citation type="submission" date="2014-01" db="EMBL/GenBank/DDBJ databases">
        <authorList>
            <person name="Brown-Elliot B."/>
            <person name="Wallace R."/>
            <person name="Lenaerts A."/>
            <person name="Ordway D."/>
            <person name="DeGroote M.A."/>
            <person name="Parker T."/>
            <person name="Sizemore C."/>
            <person name="Tallon L.J."/>
            <person name="Sadzewicz L.K."/>
            <person name="Sengamalay N."/>
            <person name="Fraser C.M."/>
            <person name="Hine E."/>
            <person name="Shefchek K.A."/>
            <person name="Das S.P."/>
            <person name="Tettelin H."/>
        </authorList>
    </citation>
    <scope>NUCLEOTIDE SEQUENCE [LARGE SCALE GENOMIC DNA]</scope>
    <source>
        <strain evidence="1">4042</strain>
    </source>
</reference>
<dbReference type="AlphaFoldDB" id="X8DIA7"/>
<protein>
    <submittedName>
        <fullName evidence="1">Uncharacterized protein</fullName>
    </submittedName>
</protein>
<gene>
    <name evidence="1" type="ORF">I553_10535</name>
</gene>